<dbReference type="STRING" id="560819.SAMN05428998_110108"/>
<dbReference type="SUPFAM" id="SSF50249">
    <property type="entry name" value="Nucleic acid-binding proteins"/>
    <property type="match status" value="1"/>
</dbReference>
<accession>A0A1Y6BXK4</accession>
<dbReference type="Pfam" id="PF01796">
    <property type="entry name" value="OB_ChsH2_C"/>
    <property type="match status" value="1"/>
</dbReference>
<dbReference type="AlphaFoldDB" id="A0A1Y6BXK4"/>
<dbReference type="RefSeq" id="WP_085123326.1">
    <property type="nucleotide sequence ID" value="NZ_FWZX01000010.1"/>
</dbReference>
<reference evidence="3 4" key="1">
    <citation type="submission" date="2017-04" db="EMBL/GenBank/DDBJ databases">
        <authorList>
            <person name="Afonso C.L."/>
            <person name="Miller P.J."/>
            <person name="Scott M.A."/>
            <person name="Spackman E."/>
            <person name="Goraichik I."/>
            <person name="Dimitrov K.M."/>
            <person name="Suarez D.L."/>
            <person name="Swayne D.E."/>
        </authorList>
    </citation>
    <scope>NUCLEOTIDE SEQUENCE [LARGE SCALE GENOMIC DNA]</scope>
    <source>
        <strain evidence="3 4">USBA 355</strain>
    </source>
</reference>
<dbReference type="PANTHER" id="PTHR34075:SF5">
    <property type="entry name" value="BLR3430 PROTEIN"/>
    <property type="match status" value="1"/>
</dbReference>
<dbReference type="InterPro" id="IPR022002">
    <property type="entry name" value="ChsH2_Znr"/>
</dbReference>
<organism evidence="3 4">
    <name type="scientific">Tistlia consotensis USBA 355</name>
    <dbReference type="NCBI Taxonomy" id="560819"/>
    <lineage>
        <taxon>Bacteria</taxon>
        <taxon>Pseudomonadati</taxon>
        <taxon>Pseudomonadota</taxon>
        <taxon>Alphaproteobacteria</taxon>
        <taxon>Rhodospirillales</taxon>
        <taxon>Rhodovibrionaceae</taxon>
        <taxon>Tistlia</taxon>
    </lineage>
</organism>
<evidence type="ECO:0000313" key="4">
    <source>
        <dbReference type="Proteomes" id="UP000192917"/>
    </source>
</evidence>
<keyword evidence="4" id="KW-1185">Reference proteome</keyword>
<dbReference type="Proteomes" id="UP000192917">
    <property type="component" value="Unassembled WGS sequence"/>
</dbReference>
<evidence type="ECO:0000313" key="3">
    <source>
        <dbReference type="EMBL" id="SMF30416.1"/>
    </source>
</evidence>
<name>A0A1Y6BXK4_9PROT</name>
<feature type="domain" description="ChsH2 C-terminal OB-fold" evidence="1">
    <location>
        <begin position="39"/>
        <end position="97"/>
    </location>
</feature>
<feature type="domain" description="ChsH2 rubredoxin-like zinc ribbon" evidence="2">
    <location>
        <begin position="8"/>
        <end position="35"/>
    </location>
</feature>
<dbReference type="Pfam" id="PF12172">
    <property type="entry name" value="zf-ChsH2"/>
    <property type="match status" value="1"/>
</dbReference>
<gene>
    <name evidence="3" type="ORF">SAMN05428998_110108</name>
</gene>
<sequence length="115" mass="11977">MSSATLPLVLQRCPACGHRMLARRLYCPACGREGPEPCESSGRGRVRSVTTVHRAAGPSPLGPAPFTLVLVELEEHCADRVMALARAPLPIGTAVAVRRLGPAAGAPYLAEPLAG</sequence>
<dbReference type="InterPro" id="IPR012340">
    <property type="entry name" value="NA-bd_OB-fold"/>
</dbReference>
<evidence type="ECO:0000259" key="1">
    <source>
        <dbReference type="Pfam" id="PF01796"/>
    </source>
</evidence>
<dbReference type="EMBL" id="FWZX01000010">
    <property type="protein sequence ID" value="SMF30416.1"/>
    <property type="molecule type" value="Genomic_DNA"/>
</dbReference>
<dbReference type="PANTHER" id="PTHR34075">
    <property type="entry name" value="BLR3430 PROTEIN"/>
    <property type="match status" value="1"/>
</dbReference>
<dbReference type="InterPro" id="IPR052513">
    <property type="entry name" value="Thioester_dehydratase-like"/>
</dbReference>
<evidence type="ECO:0000259" key="2">
    <source>
        <dbReference type="Pfam" id="PF12172"/>
    </source>
</evidence>
<protein>
    <submittedName>
        <fullName evidence="3">Rubredoxin-like zinc ribbon domain</fullName>
    </submittedName>
</protein>
<proteinExistence type="predicted"/>
<dbReference type="InterPro" id="IPR002878">
    <property type="entry name" value="ChsH2_C"/>
</dbReference>